<feature type="compositionally biased region" description="Polar residues" evidence="1">
    <location>
        <begin position="1"/>
        <end position="17"/>
    </location>
</feature>
<dbReference type="InterPro" id="IPR046521">
    <property type="entry name" value="DUF6698"/>
</dbReference>
<evidence type="ECO:0000313" key="2">
    <source>
        <dbReference type="EMBL" id="KAK0473552.1"/>
    </source>
</evidence>
<evidence type="ECO:0000313" key="3">
    <source>
        <dbReference type="Proteomes" id="UP001175227"/>
    </source>
</evidence>
<dbReference type="AlphaFoldDB" id="A0AA39NX75"/>
<dbReference type="Proteomes" id="UP001175227">
    <property type="component" value="Unassembled WGS sequence"/>
</dbReference>
<feature type="compositionally biased region" description="Acidic residues" evidence="1">
    <location>
        <begin position="123"/>
        <end position="134"/>
    </location>
</feature>
<accession>A0AA39NX75</accession>
<dbReference type="Pfam" id="PF20414">
    <property type="entry name" value="DUF6698"/>
    <property type="match status" value="1"/>
</dbReference>
<proteinExistence type="predicted"/>
<protein>
    <submittedName>
        <fullName evidence="2">Uncharacterized protein</fullName>
    </submittedName>
</protein>
<organism evidence="2 3">
    <name type="scientific">Armillaria novae-zelandiae</name>
    <dbReference type="NCBI Taxonomy" id="153914"/>
    <lineage>
        <taxon>Eukaryota</taxon>
        <taxon>Fungi</taxon>
        <taxon>Dikarya</taxon>
        <taxon>Basidiomycota</taxon>
        <taxon>Agaricomycotina</taxon>
        <taxon>Agaricomycetes</taxon>
        <taxon>Agaricomycetidae</taxon>
        <taxon>Agaricales</taxon>
        <taxon>Marasmiineae</taxon>
        <taxon>Physalacriaceae</taxon>
        <taxon>Armillaria</taxon>
    </lineage>
</organism>
<name>A0AA39NX75_9AGAR</name>
<evidence type="ECO:0000256" key="1">
    <source>
        <dbReference type="SAM" id="MobiDB-lite"/>
    </source>
</evidence>
<feature type="compositionally biased region" description="Polar residues" evidence="1">
    <location>
        <begin position="47"/>
        <end position="57"/>
    </location>
</feature>
<keyword evidence="3" id="KW-1185">Reference proteome</keyword>
<feature type="region of interest" description="Disordered" evidence="1">
    <location>
        <begin position="1"/>
        <end position="155"/>
    </location>
</feature>
<feature type="compositionally biased region" description="Low complexity" evidence="1">
    <location>
        <begin position="23"/>
        <end position="37"/>
    </location>
</feature>
<comment type="caution">
    <text evidence="2">The sequence shown here is derived from an EMBL/GenBank/DDBJ whole genome shotgun (WGS) entry which is preliminary data.</text>
</comment>
<gene>
    <name evidence="2" type="ORF">IW261DRAFT_1423475</name>
</gene>
<sequence>MPKSCSKPTSPTHSKPASSMHGKSASSTHSKPASSTHGKPASLSCCPVTTLNMTVGTKSKPAVPARTVLSQKDMNKPARRFPTPVTSNNKILLTDAERDEDTEEENVEDLEASEEDVKPGTEEREEGYGDDENESRDNDKEDNGNKSNQKKMCHHGYSQSISHTLGKLVPWVISLFTPVDDIMWAGVEHSNQAIKLGIESHNHPYTMPNEKSYDILVGFLEHDITIVEALSCFPKRQIALKAMIKEAKVLQLHLGFKESRGSDTRKVCTDILMLLLNDPINNTISLPKLAHKTAQGFNHADTRCLLCPQVYLKQFNKKFIFYPVLGECFMFDLANSKVKDLYDLKNDEAGLMKGYLLLHVYLHIFCSNGDPTKQEGLKRVTRQKIAYMAYQAHYALSLKDGWTEQDGTFNMATFYDSIVTIFESYPDDEWCLDTLAWWNNEIFGDPNGCTDTDKTQDAHPPESTVTKMATQAKARADAAAQIVVEAA</sequence>
<feature type="compositionally biased region" description="Basic and acidic residues" evidence="1">
    <location>
        <begin position="135"/>
        <end position="144"/>
    </location>
</feature>
<feature type="compositionally biased region" description="Acidic residues" evidence="1">
    <location>
        <begin position="97"/>
        <end position="114"/>
    </location>
</feature>
<dbReference type="EMBL" id="JAUEPR010000032">
    <property type="protein sequence ID" value="KAK0473552.1"/>
    <property type="molecule type" value="Genomic_DNA"/>
</dbReference>
<reference evidence="2" key="1">
    <citation type="submission" date="2023-06" db="EMBL/GenBank/DDBJ databases">
        <authorList>
            <consortium name="Lawrence Berkeley National Laboratory"/>
            <person name="Ahrendt S."/>
            <person name="Sahu N."/>
            <person name="Indic B."/>
            <person name="Wong-Bajracharya J."/>
            <person name="Merenyi Z."/>
            <person name="Ke H.-M."/>
            <person name="Monk M."/>
            <person name="Kocsube S."/>
            <person name="Drula E."/>
            <person name="Lipzen A."/>
            <person name="Balint B."/>
            <person name="Henrissat B."/>
            <person name="Andreopoulos B."/>
            <person name="Martin F.M."/>
            <person name="Harder C.B."/>
            <person name="Rigling D."/>
            <person name="Ford K.L."/>
            <person name="Foster G.D."/>
            <person name="Pangilinan J."/>
            <person name="Papanicolaou A."/>
            <person name="Barry K."/>
            <person name="LaButti K."/>
            <person name="Viragh M."/>
            <person name="Koriabine M."/>
            <person name="Yan M."/>
            <person name="Riley R."/>
            <person name="Champramary S."/>
            <person name="Plett K.L."/>
            <person name="Tsai I.J."/>
            <person name="Slot J."/>
            <person name="Sipos G."/>
            <person name="Plett J."/>
            <person name="Nagy L.G."/>
            <person name="Grigoriev I.V."/>
        </authorList>
    </citation>
    <scope>NUCLEOTIDE SEQUENCE</scope>
    <source>
        <strain evidence="2">ICMP 16352</strain>
    </source>
</reference>